<keyword evidence="7" id="KW-0378">Hydrolase</keyword>
<dbReference type="PANTHER" id="PTHR47707">
    <property type="entry name" value="8-OXO-DGTP DIPHOSPHATASE"/>
    <property type="match status" value="1"/>
</dbReference>
<evidence type="ECO:0000313" key="13">
    <source>
        <dbReference type="EMBL" id="MBL4933099.1"/>
    </source>
</evidence>
<protein>
    <recommendedName>
        <fullName evidence="11">8-oxo-dGTP diphosphatase</fullName>
        <ecNumber evidence="11">3.6.1.55</ecNumber>
    </recommendedName>
</protein>
<name>A0A937FFZ1_9CLOT</name>
<comment type="similarity">
    <text evidence="2">Belongs to the Nudix hydrolase family.</text>
</comment>
<evidence type="ECO:0000256" key="4">
    <source>
        <dbReference type="ARBA" id="ARBA00022705"/>
    </source>
</evidence>
<evidence type="ECO:0000256" key="6">
    <source>
        <dbReference type="ARBA" id="ARBA00022763"/>
    </source>
</evidence>
<evidence type="ECO:0000256" key="8">
    <source>
        <dbReference type="ARBA" id="ARBA00022842"/>
    </source>
</evidence>
<evidence type="ECO:0000313" key="14">
    <source>
        <dbReference type="Proteomes" id="UP000623681"/>
    </source>
</evidence>
<evidence type="ECO:0000256" key="5">
    <source>
        <dbReference type="ARBA" id="ARBA00022723"/>
    </source>
</evidence>
<dbReference type="EMBL" id="JAESWA010000023">
    <property type="protein sequence ID" value="MBL4933099.1"/>
    <property type="molecule type" value="Genomic_DNA"/>
</dbReference>
<keyword evidence="14" id="KW-1185">Reference proteome</keyword>
<evidence type="ECO:0000256" key="10">
    <source>
        <dbReference type="ARBA" id="ARBA00035861"/>
    </source>
</evidence>
<feature type="domain" description="Nudix hydrolase" evidence="12">
    <location>
        <begin position="3"/>
        <end position="130"/>
    </location>
</feature>
<dbReference type="SUPFAM" id="SSF55811">
    <property type="entry name" value="Nudix"/>
    <property type="match status" value="1"/>
</dbReference>
<dbReference type="GO" id="GO:0006260">
    <property type="term" value="P:DNA replication"/>
    <property type="evidence" value="ECO:0007669"/>
    <property type="project" value="UniProtKB-KW"/>
</dbReference>
<dbReference type="GO" id="GO:0044715">
    <property type="term" value="F:8-oxo-dGDP phosphatase activity"/>
    <property type="evidence" value="ECO:0007669"/>
    <property type="project" value="TreeGrafter"/>
</dbReference>
<dbReference type="InterPro" id="IPR047127">
    <property type="entry name" value="MutT-like"/>
</dbReference>
<evidence type="ECO:0000256" key="3">
    <source>
        <dbReference type="ARBA" id="ARBA00022457"/>
    </source>
</evidence>
<keyword evidence="9" id="KW-0234">DNA repair</keyword>
<evidence type="ECO:0000256" key="7">
    <source>
        <dbReference type="ARBA" id="ARBA00022801"/>
    </source>
</evidence>
<dbReference type="GO" id="GO:0008413">
    <property type="term" value="F:8-oxo-7,8-dihydroguanosine triphosphate pyrophosphatase activity"/>
    <property type="evidence" value="ECO:0007669"/>
    <property type="project" value="TreeGrafter"/>
</dbReference>
<dbReference type="GO" id="GO:0046872">
    <property type="term" value="F:metal ion binding"/>
    <property type="evidence" value="ECO:0007669"/>
    <property type="project" value="UniProtKB-KW"/>
</dbReference>
<keyword evidence="6" id="KW-0227">DNA damage</keyword>
<dbReference type="GO" id="GO:0035539">
    <property type="term" value="F:8-oxo-7,8-dihydrodeoxyguanosine triphosphate pyrophosphatase activity"/>
    <property type="evidence" value="ECO:0007669"/>
    <property type="project" value="UniProtKB-EC"/>
</dbReference>
<accession>A0A937FFZ1</accession>
<keyword evidence="4" id="KW-0235">DNA replication</keyword>
<evidence type="ECO:0000259" key="12">
    <source>
        <dbReference type="PROSITE" id="PS51462"/>
    </source>
</evidence>
<comment type="catalytic activity">
    <reaction evidence="10">
        <text>8-oxo-dGTP + H2O = 8-oxo-dGMP + diphosphate + H(+)</text>
        <dbReference type="Rhea" id="RHEA:31575"/>
        <dbReference type="ChEBI" id="CHEBI:15377"/>
        <dbReference type="ChEBI" id="CHEBI:15378"/>
        <dbReference type="ChEBI" id="CHEBI:33019"/>
        <dbReference type="ChEBI" id="CHEBI:63224"/>
        <dbReference type="ChEBI" id="CHEBI:77896"/>
        <dbReference type="EC" id="3.6.1.55"/>
    </reaction>
</comment>
<keyword evidence="3" id="KW-0515">Mutator protein</keyword>
<dbReference type="InterPro" id="IPR015797">
    <property type="entry name" value="NUDIX_hydrolase-like_dom_sf"/>
</dbReference>
<dbReference type="Pfam" id="PF00293">
    <property type="entry name" value="NUDIX"/>
    <property type="match status" value="1"/>
</dbReference>
<dbReference type="PANTHER" id="PTHR47707:SF1">
    <property type="entry name" value="NUDIX HYDROLASE FAMILY PROTEIN"/>
    <property type="match status" value="1"/>
</dbReference>
<keyword evidence="8" id="KW-0460">Magnesium</keyword>
<dbReference type="InterPro" id="IPR000086">
    <property type="entry name" value="NUDIX_hydrolase_dom"/>
</dbReference>
<keyword evidence="5" id="KW-0479">Metal-binding</keyword>
<dbReference type="PROSITE" id="PS51462">
    <property type="entry name" value="NUDIX"/>
    <property type="match status" value="1"/>
</dbReference>
<dbReference type="GO" id="GO:0006281">
    <property type="term" value="P:DNA repair"/>
    <property type="evidence" value="ECO:0007669"/>
    <property type="project" value="UniProtKB-KW"/>
</dbReference>
<organism evidence="13 14">
    <name type="scientific">Clostridium paridis</name>
    <dbReference type="NCBI Taxonomy" id="2803863"/>
    <lineage>
        <taxon>Bacteria</taxon>
        <taxon>Bacillati</taxon>
        <taxon>Bacillota</taxon>
        <taxon>Clostridia</taxon>
        <taxon>Eubacteriales</taxon>
        <taxon>Clostridiaceae</taxon>
        <taxon>Clostridium</taxon>
    </lineage>
</organism>
<proteinExistence type="inferred from homology"/>
<evidence type="ECO:0000256" key="9">
    <source>
        <dbReference type="ARBA" id="ARBA00023204"/>
    </source>
</evidence>
<evidence type="ECO:0000256" key="1">
    <source>
        <dbReference type="ARBA" id="ARBA00001946"/>
    </source>
</evidence>
<dbReference type="Gene3D" id="3.90.79.10">
    <property type="entry name" value="Nucleoside Triphosphate Pyrophosphohydrolase"/>
    <property type="match status" value="1"/>
</dbReference>
<comment type="cofactor">
    <cofactor evidence="1">
        <name>Mg(2+)</name>
        <dbReference type="ChEBI" id="CHEBI:18420"/>
    </cofactor>
</comment>
<sequence length="130" mass="14975">MKKIITVIGAIIENENKEILCALRSPKMSLPNHWEFPSGKLEKGEGYKEAVEREIKEQLNCSIEFINVVKYNTQEYHDFMMTLVTVKCKLVSGIPNSKEHSKLLWLNKEYLPSLKWINANIPTVDLLAVQ</sequence>
<reference evidence="13" key="1">
    <citation type="submission" date="2021-01" db="EMBL/GenBank/DDBJ databases">
        <title>Genome public.</title>
        <authorList>
            <person name="Liu C."/>
            <person name="Sun Q."/>
        </authorList>
    </citation>
    <scope>NUCLEOTIDE SEQUENCE</scope>
    <source>
        <strain evidence="13">YIM B02565</strain>
    </source>
</reference>
<dbReference type="GO" id="GO:0044716">
    <property type="term" value="F:8-oxo-GDP phosphatase activity"/>
    <property type="evidence" value="ECO:0007669"/>
    <property type="project" value="TreeGrafter"/>
</dbReference>
<dbReference type="Proteomes" id="UP000623681">
    <property type="component" value="Unassembled WGS sequence"/>
</dbReference>
<dbReference type="EC" id="3.6.1.55" evidence="11"/>
<dbReference type="CDD" id="cd03425">
    <property type="entry name" value="NUDIX_MutT_NudA_like"/>
    <property type="match status" value="1"/>
</dbReference>
<comment type="caution">
    <text evidence="13">The sequence shown here is derived from an EMBL/GenBank/DDBJ whole genome shotgun (WGS) entry which is preliminary data.</text>
</comment>
<dbReference type="AlphaFoldDB" id="A0A937FFZ1"/>
<dbReference type="RefSeq" id="WP_202768467.1">
    <property type="nucleotide sequence ID" value="NZ_JAESWA010000023.1"/>
</dbReference>
<evidence type="ECO:0000256" key="2">
    <source>
        <dbReference type="ARBA" id="ARBA00005582"/>
    </source>
</evidence>
<evidence type="ECO:0000256" key="11">
    <source>
        <dbReference type="ARBA" id="ARBA00038905"/>
    </source>
</evidence>
<gene>
    <name evidence="13" type="ORF">JK634_14895</name>
</gene>